<dbReference type="EMBL" id="LBWB01000012">
    <property type="protein sequence ID" value="KKR00451.1"/>
    <property type="molecule type" value="Genomic_DNA"/>
</dbReference>
<dbReference type="PROSITE" id="PS00761">
    <property type="entry name" value="SPASE_I_3"/>
    <property type="match status" value="1"/>
</dbReference>
<evidence type="ECO:0000313" key="7">
    <source>
        <dbReference type="EMBL" id="KKR00451.1"/>
    </source>
</evidence>
<comment type="similarity">
    <text evidence="2 5">Belongs to the peptidase S26 family.</text>
</comment>
<name>A0A0G0MJ87_9BACT</name>
<dbReference type="Proteomes" id="UP000033881">
    <property type="component" value="Unassembled WGS sequence"/>
</dbReference>
<comment type="caution">
    <text evidence="7">The sequence shown here is derived from an EMBL/GenBank/DDBJ whole genome shotgun (WGS) entry which is preliminary data.</text>
</comment>
<dbReference type="InterPro" id="IPR036286">
    <property type="entry name" value="LexA/Signal_pep-like_sf"/>
</dbReference>
<dbReference type="GO" id="GO:0009003">
    <property type="term" value="F:signal peptidase activity"/>
    <property type="evidence" value="ECO:0007669"/>
    <property type="project" value="UniProtKB-EC"/>
</dbReference>
<evidence type="ECO:0000256" key="5">
    <source>
        <dbReference type="RuleBase" id="RU362042"/>
    </source>
</evidence>
<dbReference type="InterPro" id="IPR000223">
    <property type="entry name" value="Pept_S26A_signal_pept_1"/>
</dbReference>
<dbReference type="GO" id="GO:0004252">
    <property type="term" value="F:serine-type endopeptidase activity"/>
    <property type="evidence" value="ECO:0007669"/>
    <property type="project" value="InterPro"/>
</dbReference>
<keyword evidence="5" id="KW-0645">Protease</keyword>
<dbReference type="GO" id="GO:0016020">
    <property type="term" value="C:membrane"/>
    <property type="evidence" value="ECO:0007669"/>
    <property type="project" value="UniProtKB-SubCell"/>
</dbReference>
<dbReference type="PRINTS" id="PR00727">
    <property type="entry name" value="LEADERPTASE"/>
</dbReference>
<comment type="subcellular location">
    <subcellularLocation>
        <location evidence="5">Membrane</location>
        <topology evidence="5">Single-pass type II membrane protein</topology>
    </subcellularLocation>
</comment>
<dbReference type="SUPFAM" id="SSF51306">
    <property type="entry name" value="LexA/Signal peptidase"/>
    <property type="match status" value="1"/>
</dbReference>
<comment type="catalytic activity">
    <reaction evidence="1 5">
        <text>Cleavage of hydrophobic, N-terminal signal or leader sequences from secreted and periplasmic proteins.</text>
        <dbReference type="EC" id="3.4.21.89"/>
    </reaction>
</comment>
<dbReference type="AlphaFoldDB" id="A0A0G0MJ87"/>
<dbReference type="PANTHER" id="PTHR43390">
    <property type="entry name" value="SIGNAL PEPTIDASE I"/>
    <property type="match status" value="1"/>
</dbReference>
<dbReference type="PATRIC" id="fig|1618574.4.peg.1004"/>
<evidence type="ECO:0000256" key="1">
    <source>
        <dbReference type="ARBA" id="ARBA00000677"/>
    </source>
</evidence>
<dbReference type="Pfam" id="PF10502">
    <property type="entry name" value="Peptidase_S26"/>
    <property type="match status" value="1"/>
</dbReference>
<dbReference type="InterPro" id="IPR019533">
    <property type="entry name" value="Peptidase_S26"/>
</dbReference>
<organism evidence="7 8">
    <name type="scientific">Candidatus Woesebacteria bacterium GW2011_GWB1_39_12</name>
    <dbReference type="NCBI Taxonomy" id="1618574"/>
    <lineage>
        <taxon>Bacteria</taxon>
        <taxon>Candidatus Woeseibacteriota</taxon>
    </lineage>
</organism>
<evidence type="ECO:0000313" key="8">
    <source>
        <dbReference type="Proteomes" id="UP000033881"/>
    </source>
</evidence>
<accession>A0A0G0MJ87</accession>
<sequence>MLPNFLDGEYLLTDKITYRLRKPKRGDVIVFEAPGAGGDEFIKRIIGLPGEQVSLNNGSILINNQRLGESYLSETIKSQGGNFLKEGQEIVVPNEYYFVLGDNRGASSDSRTWGFISKKSISGRAWVIYWPPPKVGVVEEVTYGAN</sequence>
<evidence type="ECO:0000256" key="3">
    <source>
        <dbReference type="ARBA" id="ARBA00013208"/>
    </source>
</evidence>
<dbReference type="PANTHER" id="PTHR43390:SF1">
    <property type="entry name" value="CHLOROPLAST PROCESSING PEPTIDASE"/>
    <property type="match status" value="1"/>
</dbReference>
<dbReference type="InterPro" id="IPR019758">
    <property type="entry name" value="Pept_S26A_signal_pept_1_CS"/>
</dbReference>
<feature type="domain" description="Peptidase S26" evidence="6">
    <location>
        <begin position="1"/>
        <end position="130"/>
    </location>
</feature>
<evidence type="ECO:0000256" key="4">
    <source>
        <dbReference type="ARBA" id="ARBA00022801"/>
    </source>
</evidence>
<dbReference type="PROSITE" id="PS00760">
    <property type="entry name" value="SPASE_I_2"/>
    <property type="match status" value="1"/>
</dbReference>
<dbReference type="STRING" id="1618574.UT24_C0012G0073"/>
<evidence type="ECO:0000259" key="6">
    <source>
        <dbReference type="Pfam" id="PF10502"/>
    </source>
</evidence>
<dbReference type="GO" id="GO:0006465">
    <property type="term" value="P:signal peptide processing"/>
    <property type="evidence" value="ECO:0007669"/>
    <property type="project" value="InterPro"/>
</dbReference>
<evidence type="ECO:0000256" key="2">
    <source>
        <dbReference type="ARBA" id="ARBA00009370"/>
    </source>
</evidence>
<keyword evidence="4 5" id="KW-0378">Hydrolase</keyword>
<dbReference type="EC" id="3.4.21.89" evidence="3 5"/>
<proteinExistence type="inferred from homology"/>
<gene>
    <name evidence="7" type="ORF">UT24_C0012G0073</name>
</gene>
<reference evidence="7 8" key="1">
    <citation type="journal article" date="2015" name="Nature">
        <title>rRNA introns, odd ribosomes, and small enigmatic genomes across a large radiation of phyla.</title>
        <authorList>
            <person name="Brown C.T."/>
            <person name="Hug L.A."/>
            <person name="Thomas B.C."/>
            <person name="Sharon I."/>
            <person name="Castelle C.J."/>
            <person name="Singh A."/>
            <person name="Wilkins M.J."/>
            <person name="Williams K.H."/>
            <person name="Banfield J.F."/>
        </authorList>
    </citation>
    <scope>NUCLEOTIDE SEQUENCE [LARGE SCALE GENOMIC DNA]</scope>
</reference>
<dbReference type="NCBIfam" id="TIGR02227">
    <property type="entry name" value="sigpep_I_bact"/>
    <property type="match status" value="1"/>
</dbReference>
<dbReference type="InterPro" id="IPR019757">
    <property type="entry name" value="Pept_S26A_signal_pept_1_Lys-AS"/>
</dbReference>
<protein>
    <recommendedName>
        <fullName evidence="3 5">Signal peptidase I</fullName>
        <ecNumber evidence="3 5">3.4.21.89</ecNumber>
    </recommendedName>
</protein>
<dbReference type="Gene3D" id="2.10.109.10">
    <property type="entry name" value="Umud Fragment, subunit A"/>
    <property type="match status" value="1"/>
</dbReference>
<dbReference type="CDD" id="cd06530">
    <property type="entry name" value="S26_SPase_I"/>
    <property type="match status" value="1"/>
</dbReference>